<evidence type="ECO:0000313" key="7">
    <source>
        <dbReference type="EMBL" id="PYH80767.1"/>
    </source>
</evidence>
<keyword evidence="2 5" id="KW-0812">Transmembrane</keyword>
<reference evidence="7 8" key="1">
    <citation type="submission" date="2016-12" db="EMBL/GenBank/DDBJ databases">
        <title>The genomes of Aspergillus section Nigri reveals drivers in fungal speciation.</title>
        <authorList>
            <consortium name="DOE Joint Genome Institute"/>
            <person name="Vesth T.C."/>
            <person name="Nybo J."/>
            <person name="Theobald S."/>
            <person name="Brandl J."/>
            <person name="Frisvad J.C."/>
            <person name="Nielsen K.F."/>
            <person name="Lyhne E.K."/>
            <person name="Kogle M.E."/>
            <person name="Kuo A."/>
            <person name="Riley R."/>
            <person name="Clum A."/>
            <person name="Nolan M."/>
            <person name="Lipzen A."/>
            <person name="Salamov A."/>
            <person name="Henrissat B."/>
            <person name="Wiebenga A."/>
            <person name="De Vries R.P."/>
            <person name="Grigoriev I.V."/>
            <person name="Mortensen U.H."/>
            <person name="Andersen M.R."/>
            <person name="Baker S.E."/>
        </authorList>
    </citation>
    <scope>NUCLEOTIDE SEQUENCE [LARGE SCALE GENOMIC DNA]</scope>
    <source>
        <strain evidence="7 8">CBS 121591</strain>
    </source>
</reference>
<dbReference type="RefSeq" id="XP_025490967.1">
    <property type="nucleotide sequence ID" value="XM_025632436.1"/>
</dbReference>
<protein>
    <recommendedName>
        <fullName evidence="5">SURF1-like protein</fullName>
    </recommendedName>
</protein>
<gene>
    <name evidence="7" type="ORF">BO82DRAFT_312370</name>
</gene>
<evidence type="ECO:0000256" key="4">
    <source>
        <dbReference type="ARBA" id="ARBA00023136"/>
    </source>
</evidence>
<dbReference type="VEuPathDB" id="FungiDB:BO82DRAFT_312370"/>
<keyword evidence="5" id="KW-0999">Mitochondrion inner membrane</keyword>
<organism evidence="7 8">
    <name type="scientific">Aspergillus uvarum CBS 121591</name>
    <dbReference type="NCBI Taxonomy" id="1448315"/>
    <lineage>
        <taxon>Eukaryota</taxon>
        <taxon>Fungi</taxon>
        <taxon>Dikarya</taxon>
        <taxon>Ascomycota</taxon>
        <taxon>Pezizomycotina</taxon>
        <taxon>Eurotiomycetes</taxon>
        <taxon>Eurotiomycetidae</taxon>
        <taxon>Eurotiales</taxon>
        <taxon>Aspergillaceae</taxon>
        <taxon>Aspergillus</taxon>
        <taxon>Aspergillus subgen. Circumdati</taxon>
    </lineage>
</organism>
<evidence type="ECO:0000256" key="6">
    <source>
        <dbReference type="SAM" id="MobiDB-lite"/>
    </source>
</evidence>
<dbReference type="EMBL" id="KZ821707">
    <property type="protein sequence ID" value="PYH80767.1"/>
    <property type="molecule type" value="Genomic_DNA"/>
</dbReference>
<comment type="subcellular location">
    <subcellularLocation>
        <location evidence="1">Membrane</location>
    </subcellularLocation>
    <subcellularLocation>
        <location evidence="5">Mitochondrion inner membrane</location>
        <topology evidence="5">Multi-pass membrane protein</topology>
    </subcellularLocation>
</comment>
<dbReference type="InterPro" id="IPR045214">
    <property type="entry name" value="Surf1/Surf4"/>
</dbReference>
<feature type="compositionally biased region" description="Low complexity" evidence="6">
    <location>
        <begin position="10"/>
        <end position="42"/>
    </location>
</feature>
<dbReference type="GO" id="GO:0005743">
    <property type="term" value="C:mitochondrial inner membrane"/>
    <property type="evidence" value="ECO:0007669"/>
    <property type="project" value="UniProtKB-SubCell"/>
</dbReference>
<dbReference type="PROSITE" id="PS50895">
    <property type="entry name" value="SURF1"/>
    <property type="match status" value="1"/>
</dbReference>
<name>A0A319CB04_9EURO</name>
<dbReference type="OrthoDB" id="10040024at2759"/>
<feature type="transmembrane region" description="Helical" evidence="5">
    <location>
        <begin position="103"/>
        <end position="122"/>
    </location>
</feature>
<evidence type="ECO:0000256" key="3">
    <source>
        <dbReference type="ARBA" id="ARBA00022989"/>
    </source>
</evidence>
<evidence type="ECO:0000256" key="1">
    <source>
        <dbReference type="ARBA" id="ARBA00004370"/>
    </source>
</evidence>
<evidence type="ECO:0000313" key="8">
    <source>
        <dbReference type="Proteomes" id="UP000248340"/>
    </source>
</evidence>
<keyword evidence="4 5" id="KW-0472">Membrane</keyword>
<keyword evidence="5" id="KW-0496">Mitochondrion</keyword>
<dbReference type="AlphaFoldDB" id="A0A319CB04"/>
<dbReference type="STRING" id="1448315.A0A319CB04"/>
<feature type="transmembrane region" description="Helical" evidence="5">
    <location>
        <begin position="311"/>
        <end position="330"/>
    </location>
</feature>
<accession>A0A319CB04</accession>
<comment type="function">
    <text evidence="5">Probably involved in the biogenesis of the COX complex.</text>
</comment>
<comment type="similarity">
    <text evidence="5">Belongs to the SURF1 family.</text>
</comment>
<dbReference type="GeneID" id="37135177"/>
<dbReference type="Pfam" id="PF02104">
    <property type="entry name" value="SURF1"/>
    <property type="match status" value="1"/>
</dbReference>
<dbReference type="PANTHER" id="PTHR23427">
    <property type="entry name" value="SURFEIT LOCUS PROTEIN"/>
    <property type="match status" value="1"/>
</dbReference>
<evidence type="ECO:0000256" key="2">
    <source>
        <dbReference type="ARBA" id="ARBA00022692"/>
    </source>
</evidence>
<dbReference type="Proteomes" id="UP000248340">
    <property type="component" value="Unassembled WGS sequence"/>
</dbReference>
<evidence type="ECO:0000256" key="5">
    <source>
        <dbReference type="RuleBase" id="RU363076"/>
    </source>
</evidence>
<feature type="region of interest" description="Disordered" evidence="6">
    <location>
        <begin position="1"/>
        <end position="44"/>
    </location>
</feature>
<dbReference type="GO" id="GO:0033617">
    <property type="term" value="P:mitochondrial respiratory chain complex IV assembly"/>
    <property type="evidence" value="ECO:0007669"/>
    <property type="project" value="TreeGrafter"/>
</dbReference>
<keyword evidence="8" id="KW-1185">Reference proteome</keyword>
<keyword evidence="3 5" id="KW-1133">Transmembrane helix</keyword>
<dbReference type="PANTHER" id="PTHR23427:SF2">
    <property type="entry name" value="SURFEIT LOCUS PROTEIN 1"/>
    <property type="match status" value="1"/>
</dbReference>
<dbReference type="CDD" id="cd06662">
    <property type="entry name" value="SURF1"/>
    <property type="match status" value="1"/>
</dbReference>
<sequence>MRSLISALHRSATSLRPASRTATTAASSSSTSSSSSSSSSLRRTPRTNAFFQPKSFDSICTRCRMQQQTRSYSNQLADDPAWLSVVDNPAKIVRTGNKHGPGLIILALIPIISFGLGTWQIYRLDRKTKMIATFEDRLVKDPLPLPPRIDPAAIAEFDYRRVYTVGRFRHDQEMLVGPRMHDGTDGFFVVTPLERGEGQSTILVNRGWISRKQQDQKVRDQEGALPRGDVVVEGLLREPWKKNMFTPDNVPHEGKFYFPDIQQMAELTGSQPVWIEQTMVPDLVESYNREAKGIPIGRAAEVNLRNNHSQYIFTWYGLSLATTIMFWMIVRKRPNEATRRVRLNRNW</sequence>
<dbReference type="InterPro" id="IPR002994">
    <property type="entry name" value="Surf1/Shy1"/>
</dbReference>
<proteinExistence type="inferred from homology"/>